<dbReference type="Proteomes" id="UP000291084">
    <property type="component" value="Chromosome 5"/>
</dbReference>
<protein>
    <submittedName>
        <fullName evidence="1">Uncharacterized protein</fullName>
    </submittedName>
</protein>
<reference evidence="1 2" key="1">
    <citation type="journal article" date="2015" name="Sci. Rep.">
        <title>The power of single molecule real-time sequencing technology in the de novo assembly of a eukaryotic genome.</title>
        <authorList>
            <person name="Sakai H."/>
            <person name="Naito K."/>
            <person name="Ogiso-Tanaka E."/>
            <person name="Takahashi Y."/>
            <person name="Iseki K."/>
            <person name="Muto C."/>
            <person name="Satou K."/>
            <person name="Teruya K."/>
            <person name="Shiroma A."/>
            <person name="Shimoji M."/>
            <person name="Hirano T."/>
            <person name="Itoh T."/>
            <person name="Kaga A."/>
            <person name="Tomooka N."/>
        </authorList>
    </citation>
    <scope>NUCLEOTIDE SEQUENCE [LARGE SCALE GENOMIC DNA]</scope>
    <source>
        <strain evidence="2">cv. Shumari</strain>
    </source>
</reference>
<evidence type="ECO:0000313" key="2">
    <source>
        <dbReference type="Proteomes" id="UP000291084"/>
    </source>
</evidence>
<keyword evidence="2" id="KW-1185">Reference proteome</keyword>
<organism evidence="1 2">
    <name type="scientific">Vigna angularis var. angularis</name>
    <dbReference type="NCBI Taxonomy" id="157739"/>
    <lineage>
        <taxon>Eukaryota</taxon>
        <taxon>Viridiplantae</taxon>
        <taxon>Streptophyta</taxon>
        <taxon>Embryophyta</taxon>
        <taxon>Tracheophyta</taxon>
        <taxon>Spermatophyta</taxon>
        <taxon>Magnoliopsida</taxon>
        <taxon>eudicotyledons</taxon>
        <taxon>Gunneridae</taxon>
        <taxon>Pentapetalae</taxon>
        <taxon>rosids</taxon>
        <taxon>fabids</taxon>
        <taxon>Fabales</taxon>
        <taxon>Fabaceae</taxon>
        <taxon>Papilionoideae</taxon>
        <taxon>50 kb inversion clade</taxon>
        <taxon>NPAAA clade</taxon>
        <taxon>indigoferoid/millettioid clade</taxon>
        <taxon>Phaseoleae</taxon>
        <taxon>Vigna</taxon>
    </lineage>
</organism>
<accession>A0A0S3S8D5</accession>
<dbReference type="EMBL" id="AP015038">
    <property type="protein sequence ID" value="BAT89102.1"/>
    <property type="molecule type" value="Genomic_DNA"/>
</dbReference>
<dbReference type="AlphaFoldDB" id="A0A0S3S8D5"/>
<gene>
    <name evidence="1" type="primary">Vigan.05G279300</name>
    <name evidence="1" type="ORF">VIGAN_05279300</name>
</gene>
<sequence length="99" mass="11702">MFESFFEELVIKSPNGVWNIFGGKLSWDLKQLYVMIQILRGVEILPVVYLYYIYLCFNYSNHVSLLVAFQEKGSRDLWFGIVEVKEDFVSELLMIFDIC</sequence>
<proteinExistence type="predicted"/>
<name>A0A0S3S8D5_PHAAN</name>
<evidence type="ECO:0000313" key="1">
    <source>
        <dbReference type="EMBL" id="BAT89102.1"/>
    </source>
</evidence>